<name>A0A1S1LYT6_MYCCH</name>
<sequence length="352" mass="37175">MRENNAQFLRRLFPEAAAESESATAVVTEDIGRDDDLVIIDEEPLDTSAAEDLPADDEEDQDFGDRFSTVVIERPEIDKPAAAQKDSDEQSTVNARTKTTLAVLGGAGAFVAVVIVVMVSVLSKDTAAAPAPEPQRRVNVAGSTTPSVSATESASTDKSMPFEASADCGEGSTSARNVEDPTGDTALVCYGPGLGLGQPIDLKFSDDITAVAIKLAPGWLAKRPGGKEEWGQHRVITKIRWWFMNDVKGRYVDQDTKNVKGISTVPVENIRTRWIRGIVVQTSRPPTDQVPESSAPSGGGMFGGLFGPDGSSSSGNSGTGDVPNASSEPGTRDAVDQSFATSRIEVIGHVPN</sequence>
<evidence type="ECO:0000313" key="4">
    <source>
        <dbReference type="Proteomes" id="UP000179441"/>
    </source>
</evidence>
<feature type="compositionally biased region" description="Polar residues" evidence="1">
    <location>
        <begin position="141"/>
        <end position="158"/>
    </location>
</feature>
<feature type="region of interest" description="Disordered" evidence="1">
    <location>
        <begin position="126"/>
        <end position="179"/>
    </location>
</feature>
<feature type="compositionally biased region" description="Acidic residues" evidence="1">
    <location>
        <begin position="53"/>
        <end position="62"/>
    </location>
</feature>
<evidence type="ECO:0000256" key="1">
    <source>
        <dbReference type="SAM" id="MobiDB-lite"/>
    </source>
</evidence>
<feature type="compositionally biased region" description="Low complexity" evidence="1">
    <location>
        <begin position="308"/>
        <end position="320"/>
    </location>
</feature>
<feature type="compositionally biased region" description="Gly residues" evidence="1">
    <location>
        <begin position="297"/>
        <end position="307"/>
    </location>
</feature>
<dbReference type="Proteomes" id="UP000179441">
    <property type="component" value="Unassembled WGS sequence"/>
</dbReference>
<keyword evidence="2" id="KW-1133">Transmembrane helix</keyword>
<gene>
    <name evidence="3" type="ORF">BKG84_24665</name>
</gene>
<feature type="compositionally biased region" description="Polar residues" evidence="1">
    <location>
        <begin position="281"/>
        <end position="292"/>
    </location>
</feature>
<evidence type="ECO:0008006" key="5">
    <source>
        <dbReference type="Google" id="ProtNLM"/>
    </source>
</evidence>
<organism evidence="3 4">
    <name type="scientific">Mycobacteroides chelonae</name>
    <name type="common">Mycobacterium chelonae</name>
    <dbReference type="NCBI Taxonomy" id="1774"/>
    <lineage>
        <taxon>Bacteria</taxon>
        <taxon>Bacillati</taxon>
        <taxon>Actinomycetota</taxon>
        <taxon>Actinomycetes</taxon>
        <taxon>Mycobacteriales</taxon>
        <taxon>Mycobacteriaceae</taxon>
        <taxon>Mycobacteroides</taxon>
    </lineage>
</organism>
<evidence type="ECO:0000313" key="3">
    <source>
        <dbReference type="EMBL" id="OHU76090.1"/>
    </source>
</evidence>
<feature type="region of interest" description="Disordered" evidence="1">
    <location>
        <begin position="43"/>
        <end position="62"/>
    </location>
</feature>
<evidence type="ECO:0000256" key="2">
    <source>
        <dbReference type="SAM" id="Phobius"/>
    </source>
</evidence>
<reference evidence="3 4" key="1">
    <citation type="submission" date="2016-10" db="EMBL/GenBank/DDBJ databases">
        <title>Evaluation of Human, Veterinary and Environmental Mycobacterium chelonae Isolates by Core Genome Phylogenomic Analysis, Targeted Gene Comparison, and Anti-microbial Susceptibility Patterns: A Tale of Mistaken Identities.</title>
        <authorList>
            <person name="Fogelson S.B."/>
            <person name="Camus A.C."/>
            <person name="Lorenz W."/>
            <person name="Vasireddy R."/>
            <person name="Vasireddy S."/>
            <person name="Smith T."/>
            <person name="Brown-Elliott B.A."/>
            <person name="Wallace R.J.Jr."/>
            <person name="Hasan N.A."/>
            <person name="Reischl U."/>
            <person name="Sanchez S."/>
        </authorList>
    </citation>
    <scope>NUCLEOTIDE SEQUENCE [LARGE SCALE GENOMIC DNA]</scope>
    <source>
        <strain evidence="3 4">15518</strain>
    </source>
</reference>
<dbReference type="EMBL" id="MLIS01000004">
    <property type="protein sequence ID" value="OHU76090.1"/>
    <property type="molecule type" value="Genomic_DNA"/>
</dbReference>
<accession>A0A1S1LYT6</accession>
<keyword evidence="4" id="KW-1185">Reference proteome</keyword>
<feature type="region of interest" description="Disordered" evidence="1">
    <location>
        <begin position="281"/>
        <end position="352"/>
    </location>
</feature>
<proteinExistence type="predicted"/>
<feature type="transmembrane region" description="Helical" evidence="2">
    <location>
        <begin position="101"/>
        <end position="122"/>
    </location>
</feature>
<keyword evidence="2" id="KW-0472">Membrane</keyword>
<dbReference type="AlphaFoldDB" id="A0A1S1LYT6"/>
<dbReference type="RefSeq" id="WP_070952795.1">
    <property type="nucleotide sequence ID" value="NZ_MLIS01000004.1"/>
</dbReference>
<comment type="caution">
    <text evidence="3">The sequence shown here is derived from an EMBL/GenBank/DDBJ whole genome shotgun (WGS) entry which is preliminary data.</text>
</comment>
<protein>
    <recommendedName>
        <fullName evidence="5">Discoidin domain-containing protein</fullName>
    </recommendedName>
</protein>
<keyword evidence="2" id="KW-0812">Transmembrane</keyword>